<evidence type="ECO:0000256" key="5">
    <source>
        <dbReference type="ARBA" id="ARBA00022692"/>
    </source>
</evidence>
<keyword evidence="11" id="KW-1015">Disulfide bond</keyword>
<accession>A0A4W3IE27</accession>
<dbReference type="GO" id="GO:0001755">
    <property type="term" value="P:neural crest cell migration"/>
    <property type="evidence" value="ECO:0007669"/>
    <property type="project" value="TreeGrafter"/>
</dbReference>
<keyword evidence="10 16" id="KW-0472">Membrane</keyword>
<dbReference type="STRING" id="7868.ENSCMIP00000027052"/>
<feature type="region of interest" description="Disordered" evidence="15">
    <location>
        <begin position="644"/>
        <end position="668"/>
    </location>
</feature>
<evidence type="ECO:0000313" key="20">
    <source>
        <dbReference type="Ensembl" id="ENSCMIP00000027052.1"/>
    </source>
</evidence>
<evidence type="ECO:0000256" key="7">
    <source>
        <dbReference type="ARBA" id="ARBA00022782"/>
    </source>
</evidence>
<keyword evidence="5 16" id="KW-0812">Transmembrane</keyword>
<dbReference type="PANTHER" id="PTHR11036:SF18">
    <property type="entry name" value="SEMAPHORIN-4D"/>
    <property type="match status" value="1"/>
</dbReference>
<dbReference type="InterPro" id="IPR002165">
    <property type="entry name" value="Plexin_repeat"/>
</dbReference>
<dbReference type="SMART" id="SM00630">
    <property type="entry name" value="Sema"/>
    <property type="match status" value="1"/>
</dbReference>
<evidence type="ECO:0000256" key="14">
    <source>
        <dbReference type="PROSITE-ProRule" id="PRU00352"/>
    </source>
</evidence>
<dbReference type="PROSITE" id="PS50835">
    <property type="entry name" value="IG_LIKE"/>
    <property type="match status" value="1"/>
</dbReference>
<evidence type="ECO:0000259" key="19">
    <source>
        <dbReference type="PROSITE" id="PS51004"/>
    </source>
</evidence>
<dbReference type="InParanoid" id="A0A4W3IE27"/>
<dbReference type="Pfam" id="PF01403">
    <property type="entry name" value="Sema"/>
    <property type="match status" value="1"/>
</dbReference>
<dbReference type="GO" id="GO:0030335">
    <property type="term" value="P:positive regulation of cell migration"/>
    <property type="evidence" value="ECO:0007669"/>
    <property type="project" value="TreeGrafter"/>
</dbReference>
<evidence type="ECO:0000256" key="3">
    <source>
        <dbReference type="ARBA" id="ARBA00022473"/>
    </source>
</evidence>
<feature type="signal peptide" evidence="17">
    <location>
        <begin position="1"/>
        <end position="22"/>
    </location>
</feature>
<proteinExistence type="inferred from homology"/>
<evidence type="ECO:0000256" key="1">
    <source>
        <dbReference type="ARBA" id="ARBA00004479"/>
    </source>
</evidence>
<reference evidence="20" key="5">
    <citation type="submission" date="2025-09" db="UniProtKB">
        <authorList>
            <consortium name="Ensembl"/>
        </authorList>
    </citation>
    <scope>IDENTIFICATION</scope>
</reference>
<dbReference type="GO" id="GO:0005886">
    <property type="term" value="C:plasma membrane"/>
    <property type="evidence" value="ECO:0007669"/>
    <property type="project" value="TreeGrafter"/>
</dbReference>
<sequence length="850" mass="95585">MSLLFFSSLQLLCCGLHREILASKVGLMVVFSKAGVSNYSTLLLSEKRGMLYVGAREVIFALNLSYIAEKIHEVNWTVSEQKQIQCKNKGKSKETECLNYIRILHEFNDEKLYVCGTFAFQPTCDYLTIKDFQLQGQNKEIRGQCPFDPAQRYTSVMVDGELYSGTVNNFLGSEPIITRGQLRTEYLLPWLNEPSFVYSDVIRESENNPDGDDDKIYFFFNEVAVEYEFNGKLKMPRIARVCKGDQGGSRTLQKRWTSFLKAKLICHLPESNFVFNIVHDVFILKTPNWKETIFYGVFTSQWSNLGMSAVCAFNMSSVEDVFSKGKYMQSAAFEHSHVKWVRYSGQVPTPRPGSCMNNEARAQKINSSLHLPDKTLQFVKDHPLMEDPVNPIGNGPKLVKRNVNYKQIVVDRVRALDNSLNDVLFVATDTGLLHKAINYDNEMHIIEEIQLFPNSEPVQTLLLDNKFLYAGSDSGVVQVPVAFCEKYKTCTDCILARDPYCAWNPESNSCIWVRKGDMRNSNLMQNLKGDAVPCIAEDGRLTSAGKFLHTPEFKMEPGGFKELKCHLASRLATVVWKFNNESLNDGLKYRLYRNNLLILQLSKRDSGVYECWTMEDVKGNRHEHLVERYSLSVEPLSEAVTAPPTTSFTQAEGNSATTQASINKGGTASHPVTTQIQTSLPTSTISTLTFSILKSLSTGSSLSNAQGVLEASRAQQSNSILVFFLVVFALLFLVLLSYNCYMKYLPASCLKLRTCVVGDGKKPECDYENVSEGLVKQQAVKINSDHQGGEQMPAGDKGYETESDCGNGKLPNTEKPQELKEIQENHKVQSAEPEKDVDIKFIDDEAQSLC</sequence>
<dbReference type="PROSITE" id="PS51004">
    <property type="entry name" value="SEMA"/>
    <property type="match status" value="1"/>
</dbReference>
<dbReference type="SUPFAM" id="SSF48726">
    <property type="entry name" value="Immunoglobulin"/>
    <property type="match status" value="1"/>
</dbReference>
<comment type="caution">
    <text evidence="14">Lacks conserved residue(s) required for the propagation of feature annotation.</text>
</comment>
<dbReference type="PANTHER" id="PTHR11036">
    <property type="entry name" value="SEMAPHORIN"/>
    <property type="match status" value="1"/>
</dbReference>
<dbReference type="FunFam" id="2.130.10.10:FF:000033">
    <property type="entry name" value="Semaphorin 4B"/>
    <property type="match status" value="1"/>
</dbReference>
<dbReference type="Gene3D" id="2.130.10.10">
    <property type="entry name" value="YVTN repeat-like/Quinoprotein amine dehydrogenase"/>
    <property type="match status" value="1"/>
</dbReference>
<dbReference type="Pfam" id="PF01437">
    <property type="entry name" value="PSI"/>
    <property type="match status" value="1"/>
</dbReference>
<dbReference type="Gene3D" id="3.30.1680.10">
    <property type="entry name" value="ligand-binding face of the semaphorins, domain 2"/>
    <property type="match status" value="1"/>
</dbReference>
<keyword evidence="7" id="KW-0221">Differentiation</keyword>
<evidence type="ECO:0000256" key="11">
    <source>
        <dbReference type="ARBA" id="ARBA00023157"/>
    </source>
</evidence>
<dbReference type="Ensembl" id="ENSCMIT00000027485.1">
    <property type="protein sequence ID" value="ENSCMIP00000027052.1"/>
    <property type="gene ID" value="ENSCMIG00000011779.1"/>
</dbReference>
<dbReference type="InterPro" id="IPR013151">
    <property type="entry name" value="Immunoglobulin_dom"/>
</dbReference>
<dbReference type="InterPro" id="IPR027231">
    <property type="entry name" value="Semaphorin"/>
</dbReference>
<evidence type="ECO:0000256" key="10">
    <source>
        <dbReference type="ARBA" id="ARBA00023136"/>
    </source>
</evidence>
<dbReference type="SMART" id="SM00423">
    <property type="entry name" value="PSI"/>
    <property type="match status" value="1"/>
</dbReference>
<dbReference type="GO" id="GO:0030215">
    <property type="term" value="F:semaphorin receptor binding"/>
    <property type="evidence" value="ECO:0007669"/>
    <property type="project" value="InterPro"/>
</dbReference>
<dbReference type="InterPro" id="IPR036179">
    <property type="entry name" value="Ig-like_dom_sf"/>
</dbReference>
<evidence type="ECO:0000256" key="9">
    <source>
        <dbReference type="ARBA" id="ARBA00022989"/>
    </source>
</evidence>
<reference evidence="20" key="4">
    <citation type="submission" date="2025-08" db="UniProtKB">
        <authorList>
            <consortium name="Ensembl"/>
        </authorList>
    </citation>
    <scope>IDENTIFICATION</scope>
</reference>
<dbReference type="Proteomes" id="UP000314986">
    <property type="component" value="Unassembled WGS sequence"/>
</dbReference>
<keyword evidence="21" id="KW-1185">Reference proteome</keyword>
<dbReference type="InterPro" id="IPR001627">
    <property type="entry name" value="Semap_dom"/>
</dbReference>
<dbReference type="InterPro" id="IPR007110">
    <property type="entry name" value="Ig-like_dom"/>
</dbReference>
<dbReference type="GO" id="GO:0000122">
    <property type="term" value="P:negative regulation of transcription by RNA polymerase II"/>
    <property type="evidence" value="ECO:0007669"/>
    <property type="project" value="TreeGrafter"/>
</dbReference>
<dbReference type="InterPro" id="IPR015943">
    <property type="entry name" value="WD40/YVTN_repeat-like_dom_sf"/>
</dbReference>
<evidence type="ECO:0000256" key="2">
    <source>
        <dbReference type="ARBA" id="ARBA00009492"/>
    </source>
</evidence>
<gene>
    <name evidence="20" type="primary">sema4d</name>
</gene>
<reference evidence="21" key="1">
    <citation type="journal article" date="2006" name="Science">
        <title>Ancient noncoding elements conserved in the human genome.</title>
        <authorList>
            <person name="Venkatesh B."/>
            <person name="Kirkness E.F."/>
            <person name="Loh Y.H."/>
            <person name="Halpern A.L."/>
            <person name="Lee A.P."/>
            <person name="Johnson J."/>
            <person name="Dandona N."/>
            <person name="Viswanathan L.D."/>
            <person name="Tay A."/>
            <person name="Venter J.C."/>
            <person name="Strausberg R.L."/>
            <person name="Brenner S."/>
        </authorList>
    </citation>
    <scope>NUCLEOTIDE SEQUENCE [LARGE SCALE GENOMIC DNA]</scope>
</reference>
<comment type="similarity">
    <text evidence="2">Belongs to the semaphorin family.</text>
</comment>
<feature type="compositionally biased region" description="Basic and acidic residues" evidence="15">
    <location>
        <begin position="815"/>
        <end position="843"/>
    </location>
</feature>
<dbReference type="InterPro" id="IPR013783">
    <property type="entry name" value="Ig-like_fold"/>
</dbReference>
<keyword evidence="8" id="KW-0524">Neurogenesis</keyword>
<evidence type="ECO:0000256" key="17">
    <source>
        <dbReference type="SAM" id="SignalP"/>
    </source>
</evidence>
<comment type="subcellular location">
    <subcellularLocation>
        <location evidence="1">Membrane</location>
        <topology evidence="1">Single-pass type I membrane protein</topology>
    </subcellularLocation>
</comment>
<protein>
    <submittedName>
        <fullName evidence="20">Semaphorin 4D</fullName>
    </submittedName>
</protein>
<feature type="region of interest" description="Disordered" evidence="15">
    <location>
        <begin position="783"/>
        <end position="850"/>
    </location>
</feature>
<keyword evidence="6 17" id="KW-0732">Signal</keyword>
<feature type="domain" description="Ig-like" evidence="18">
    <location>
        <begin position="533"/>
        <end position="611"/>
    </location>
</feature>
<keyword evidence="3" id="KW-0217">Developmental protein</keyword>
<evidence type="ECO:0000256" key="8">
    <source>
        <dbReference type="ARBA" id="ARBA00022902"/>
    </source>
</evidence>
<reference evidence="21" key="3">
    <citation type="journal article" date="2014" name="Nature">
        <title>Elephant shark genome provides unique insights into gnathostome evolution.</title>
        <authorList>
            <consortium name="International Elephant Shark Genome Sequencing Consortium"/>
            <person name="Venkatesh B."/>
            <person name="Lee A.P."/>
            <person name="Ravi V."/>
            <person name="Maurya A.K."/>
            <person name="Lian M.M."/>
            <person name="Swann J.B."/>
            <person name="Ohta Y."/>
            <person name="Flajnik M.F."/>
            <person name="Sutoh Y."/>
            <person name="Kasahara M."/>
            <person name="Hoon S."/>
            <person name="Gangu V."/>
            <person name="Roy S.W."/>
            <person name="Irimia M."/>
            <person name="Korzh V."/>
            <person name="Kondrychyn I."/>
            <person name="Lim Z.W."/>
            <person name="Tay B.H."/>
            <person name="Tohari S."/>
            <person name="Kong K.W."/>
            <person name="Ho S."/>
            <person name="Lorente-Galdos B."/>
            <person name="Quilez J."/>
            <person name="Marques-Bonet T."/>
            <person name="Raney B.J."/>
            <person name="Ingham P.W."/>
            <person name="Tay A."/>
            <person name="Hillier L.W."/>
            <person name="Minx P."/>
            <person name="Boehm T."/>
            <person name="Wilson R.K."/>
            <person name="Brenner S."/>
            <person name="Warren W.C."/>
        </authorList>
    </citation>
    <scope>NUCLEOTIDE SEQUENCE [LARGE SCALE GENOMIC DNA]</scope>
</reference>
<dbReference type="SUPFAM" id="SSF101912">
    <property type="entry name" value="Sema domain"/>
    <property type="match status" value="1"/>
</dbReference>
<dbReference type="GO" id="GO:0043931">
    <property type="term" value="P:ossification involved in bone maturation"/>
    <property type="evidence" value="ECO:0007669"/>
    <property type="project" value="TreeGrafter"/>
</dbReference>
<reference evidence="21" key="2">
    <citation type="journal article" date="2007" name="PLoS Biol.">
        <title>Survey sequencing and comparative analysis of the elephant shark (Callorhinchus milii) genome.</title>
        <authorList>
            <person name="Venkatesh B."/>
            <person name="Kirkness E.F."/>
            <person name="Loh Y.H."/>
            <person name="Halpern A.L."/>
            <person name="Lee A.P."/>
            <person name="Johnson J."/>
            <person name="Dandona N."/>
            <person name="Viswanathan L.D."/>
            <person name="Tay A."/>
            <person name="Venter J.C."/>
            <person name="Strausberg R.L."/>
            <person name="Brenner S."/>
        </authorList>
    </citation>
    <scope>NUCLEOTIDE SEQUENCE [LARGE SCALE GENOMIC DNA]</scope>
</reference>
<keyword evidence="13" id="KW-0393">Immunoglobulin domain</keyword>
<keyword evidence="12" id="KW-0325">Glycoprotein</keyword>
<name>A0A4W3IE27_CALMI</name>
<evidence type="ECO:0000256" key="4">
    <source>
        <dbReference type="ARBA" id="ARBA00022553"/>
    </source>
</evidence>
<evidence type="ECO:0000256" key="16">
    <source>
        <dbReference type="SAM" id="Phobius"/>
    </source>
</evidence>
<evidence type="ECO:0000256" key="13">
    <source>
        <dbReference type="ARBA" id="ARBA00023319"/>
    </source>
</evidence>
<evidence type="ECO:0000313" key="21">
    <source>
        <dbReference type="Proteomes" id="UP000314986"/>
    </source>
</evidence>
<dbReference type="AlphaFoldDB" id="A0A4W3IE27"/>
<keyword evidence="4" id="KW-0597">Phosphoprotein</keyword>
<evidence type="ECO:0000256" key="6">
    <source>
        <dbReference type="ARBA" id="ARBA00022729"/>
    </source>
</evidence>
<dbReference type="GO" id="GO:0045499">
    <property type="term" value="F:chemorepellent activity"/>
    <property type="evidence" value="ECO:0007669"/>
    <property type="project" value="TreeGrafter"/>
</dbReference>
<evidence type="ECO:0000256" key="12">
    <source>
        <dbReference type="ARBA" id="ARBA00023180"/>
    </source>
</evidence>
<dbReference type="Pfam" id="PF00047">
    <property type="entry name" value="ig"/>
    <property type="match status" value="1"/>
</dbReference>
<dbReference type="Gene3D" id="2.60.40.10">
    <property type="entry name" value="Immunoglobulins"/>
    <property type="match status" value="1"/>
</dbReference>
<dbReference type="GO" id="GO:0007411">
    <property type="term" value="P:axon guidance"/>
    <property type="evidence" value="ECO:0007669"/>
    <property type="project" value="TreeGrafter"/>
</dbReference>
<keyword evidence="9 16" id="KW-1133">Transmembrane helix</keyword>
<dbReference type="GO" id="GO:0005615">
    <property type="term" value="C:extracellular space"/>
    <property type="evidence" value="ECO:0007669"/>
    <property type="project" value="TreeGrafter"/>
</dbReference>
<organism evidence="20 21">
    <name type="scientific">Callorhinchus milii</name>
    <name type="common">Ghost shark</name>
    <dbReference type="NCBI Taxonomy" id="7868"/>
    <lineage>
        <taxon>Eukaryota</taxon>
        <taxon>Metazoa</taxon>
        <taxon>Chordata</taxon>
        <taxon>Craniata</taxon>
        <taxon>Vertebrata</taxon>
        <taxon>Chondrichthyes</taxon>
        <taxon>Holocephali</taxon>
        <taxon>Chimaeriformes</taxon>
        <taxon>Callorhinchidae</taxon>
        <taxon>Callorhinchus</taxon>
    </lineage>
</organism>
<dbReference type="GeneTree" id="ENSGT00940000159594"/>
<dbReference type="GO" id="GO:0071526">
    <property type="term" value="P:semaphorin-plexin signaling pathway"/>
    <property type="evidence" value="ECO:0007669"/>
    <property type="project" value="TreeGrafter"/>
</dbReference>
<feature type="domain" description="Sema" evidence="19">
    <location>
        <begin position="17"/>
        <end position="481"/>
    </location>
</feature>
<feature type="chain" id="PRO_5021344175" evidence="17">
    <location>
        <begin position="23"/>
        <end position="850"/>
    </location>
</feature>
<dbReference type="InterPro" id="IPR016201">
    <property type="entry name" value="PSI"/>
</dbReference>
<dbReference type="InterPro" id="IPR036352">
    <property type="entry name" value="Semap_dom_sf"/>
</dbReference>
<dbReference type="SUPFAM" id="SSF103575">
    <property type="entry name" value="Plexin repeat"/>
    <property type="match status" value="1"/>
</dbReference>
<evidence type="ECO:0000259" key="18">
    <source>
        <dbReference type="PROSITE" id="PS50835"/>
    </source>
</evidence>
<evidence type="ECO:0000256" key="15">
    <source>
        <dbReference type="SAM" id="MobiDB-lite"/>
    </source>
</evidence>
<feature type="transmembrane region" description="Helical" evidence="16">
    <location>
        <begin position="720"/>
        <end position="741"/>
    </location>
</feature>